<evidence type="ECO:0000256" key="3">
    <source>
        <dbReference type="PROSITE-ProRule" id="PRU00982"/>
    </source>
</evidence>
<dbReference type="GO" id="GO:0016567">
    <property type="term" value="P:protein ubiquitination"/>
    <property type="evidence" value="ECO:0007669"/>
    <property type="project" value="UniProtKB-UniPathway"/>
</dbReference>
<evidence type="ECO:0000256" key="5">
    <source>
        <dbReference type="SAM" id="MobiDB-lite"/>
    </source>
</evidence>
<evidence type="ECO:0000313" key="7">
    <source>
        <dbReference type="EMBL" id="KAG1342059.1"/>
    </source>
</evidence>
<evidence type="ECO:0000256" key="4">
    <source>
        <dbReference type="SAM" id="Coils"/>
    </source>
</evidence>
<feature type="region of interest" description="Disordered" evidence="5">
    <location>
        <begin position="337"/>
        <end position="362"/>
    </location>
</feature>
<reference evidence="7" key="1">
    <citation type="journal article" date="2017" name="Gigascience">
        <title>The genome draft of coconut (Cocos nucifera).</title>
        <authorList>
            <person name="Xiao Y."/>
            <person name="Xu P."/>
            <person name="Fan H."/>
            <person name="Baudouin L."/>
            <person name="Xia W."/>
            <person name="Bocs S."/>
            <person name="Xu J."/>
            <person name="Li Q."/>
            <person name="Guo A."/>
            <person name="Zhou L."/>
            <person name="Li J."/>
            <person name="Wu Y."/>
            <person name="Ma Z."/>
            <person name="Armero A."/>
            <person name="Issali A.E."/>
            <person name="Liu N."/>
            <person name="Peng M."/>
            <person name="Yang Y."/>
        </authorList>
    </citation>
    <scope>NUCLEOTIDE SEQUENCE</scope>
    <source>
        <tissue evidence="7">Spear leaf of Hainan Tall coconut</tissue>
    </source>
</reference>
<dbReference type="InterPro" id="IPR011333">
    <property type="entry name" value="SKP1/BTB/POZ_sf"/>
</dbReference>
<dbReference type="OrthoDB" id="624345at2759"/>
<gene>
    <name evidence="7" type="ORF">COCNU_05G002880</name>
</gene>
<keyword evidence="4" id="KW-0175">Coiled coil</keyword>
<reference evidence="7" key="2">
    <citation type="submission" date="2019-07" db="EMBL/GenBank/DDBJ databases">
        <authorList>
            <person name="Yang Y."/>
            <person name="Bocs S."/>
            <person name="Baudouin L."/>
        </authorList>
    </citation>
    <scope>NUCLEOTIDE SEQUENCE</scope>
    <source>
        <tissue evidence="7">Spear leaf of Hainan Tall coconut</tissue>
    </source>
</reference>
<keyword evidence="8" id="KW-1185">Reference proteome</keyword>
<evidence type="ECO:0000256" key="2">
    <source>
        <dbReference type="ARBA" id="ARBA00022786"/>
    </source>
</evidence>
<name>A0A8K0N1B9_COCNU</name>
<feature type="compositionally biased region" description="Basic residues" evidence="5">
    <location>
        <begin position="349"/>
        <end position="362"/>
    </location>
</feature>
<evidence type="ECO:0000313" key="8">
    <source>
        <dbReference type="Proteomes" id="UP000797356"/>
    </source>
</evidence>
<dbReference type="Pfam" id="PF03000">
    <property type="entry name" value="NPH3"/>
    <property type="match status" value="1"/>
</dbReference>
<evidence type="ECO:0000256" key="1">
    <source>
        <dbReference type="ARBA" id="ARBA00004906"/>
    </source>
</evidence>
<dbReference type="SUPFAM" id="SSF54695">
    <property type="entry name" value="POZ domain"/>
    <property type="match status" value="1"/>
</dbReference>
<organism evidence="7 8">
    <name type="scientific">Cocos nucifera</name>
    <name type="common">Coconut palm</name>
    <dbReference type="NCBI Taxonomy" id="13894"/>
    <lineage>
        <taxon>Eukaryota</taxon>
        <taxon>Viridiplantae</taxon>
        <taxon>Streptophyta</taxon>
        <taxon>Embryophyta</taxon>
        <taxon>Tracheophyta</taxon>
        <taxon>Spermatophyta</taxon>
        <taxon>Magnoliopsida</taxon>
        <taxon>Liliopsida</taxon>
        <taxon>Arecaceae</taxon>
        <taxon>Arecoideae</taxon>
        <taxon>Cocoseae</taxon>
        <taxon>Attaleinae</taxon>
        <taxon>Cocos</taxon>
    </lineage>
</organism>
<feature type="domain" description="NPH3" evidence="6">
    <location>
        <begin position="194"/>
        <end position="244"/>
    </location>
</feature>
<dbReference type="InterPro" id="IPR027356">
    <property type="entry name" value="NPH3_dom"/>
</dbReference>
<comment type="pathway">
    <text evidence="1">Protein modification; protein ubiquitination.</text>
</comment>
<dbReference type="Gene3D" id="3.30.710.10">
    <property type="entry name" value="Potassium Channel Kv1.1, Chain A"/>
    <property type="match status" value="1"/>
</dbReference>
<sequence>MQFPLISKCGYIRRLVSEANDSNISVVKIPDVPGGAEAFEFAAKFCYGINFEITMENIALLRCVAEYLEMTEDYAAGNLVNRTEDYLEEVALVSLSGAVTLLQKSEDLLPTAEKVKLVSRCIDAVAYIACKESQFSISLRTENSHENLTSLGLQPKAIVDWWAEELTVLRIDTFQRVLMAMKARGFKQYGLGPAHPSLSDVERKKVCSSMDCQRLSREACAHAAQNDRLPVQIVVQVLYYEQQRHRDVMSGNLFGGESPALPQKATPYGVGYHNADELSRLRRENADLKLELFRMRMQLKEIEKSSENITSSGKPPLPKKSFINSVSKKLGRLYPFMRSDGVKPLSGKRMTKPPKDRRHSIS</sequence>
<comment type="similarity">
    <text evidence="3">Belongs to the NPH3 family.</text>
</comment>
<dbReference type="AlphaFoldDB" id="A0A8K0N1B9"/>
<dbReference type="Proteomes" id="UP000797356">
    <property type="component" value="Chromosome 5"/>
</dbReference>
<protein>
    <submittedName>
        <fullName evidence="7">BTB/POZ domain-containing protein</fullName>
    </submittedName>
</protein>
<dbReference type="UniPathway" id="UPA00143"/>
<evidence type="ECO:0000259" key="6">
    <source>
        <dbReference type="PROSITE" id="PS51649"/>
    </source>
</evidence>
<accession>A0A8K0N1B9</accession>
<dbReference type="InterPro" id="IPR043454">
    <property type="entry name" value="NPH3/RPT2-like"/>
</dbReference>
<dbReference type="EMBL" id="CM017876">
    <property type="protein sequence ID" value="KAG1342059.1"/>
    <property type="molecule type" value="Genomic_DNA"/>
</dbReference>
<proteinExistence type="inferred from homology"/>
<feature type="coiled-coil region" evidence="4">
    <location>
        <begin position="278"/>
        <end position="305"/>
    </location>
</feature>
<keyword evidence="2" id="KW-0833">Ubl conjugation pathway</keyword>
<comment type="caution">
    <text evidence="7">The sequence shown here is derived from an EMBL/GenBank/DDBJ whole genome shotgun (WGS) entry which is preliminary data.</text>
</comment>
<dbReference type="PANTHER" id="PTHR32370">
    <property type="entry name" value="OS12G0117600 PROTEIN"/>
    <property type="match status" value="1"/>
</dbReference>
<dbReference type="PROSITE" id="PS51649">
    <property type="entry name" value="NPH3"/>
    <property type="match status" value="1"/>
</dbReference>